<protein>
    <submittedName>
        <fullName evidence="4">Pyruvate dehydrogenase phosphatase regulatory subunit, mitochondrial-like</fullName>
    </submittedName>
</protein>
<dbReference type="PANTHER" id="PTHR13847">
    <property type="entry name" value="SARCOSINE DEHYDROGENASE-RELATED"/>
    <property type="match status" value="1"/>
</dbReference>
<dbReference type="GeneID" id="110983295"/>
<dbReference type="InterPro" id="IPR006222">
    <property type="entry name" value="GCVT_N"/>
</dbReference>
<name>A0A8B7YXQ7_ACAPL</name>
<dbReference type="InterPro" id="IPR006076">
    <property type="entry name" value="FAD-dep_OxRdtase"/>
</dbReference>
<dbReference type="PANTHER" id="PTHR13847:SF193">
    <property type="entry name" value="PYRUVATE DEHYDROGENASE PHOSPHATASE REGULATORY SUBUNIT, MITOCHONDRIAL"/>
    <property type="match status" value="1"/>
</dbReference>
<dbReference type="Gene3D" id="3.50.50.60">
    <property type="entry name" value="FAD/NAD(P)-binding domain"/>
    <property type="match status" value="1"/>
</dbReference>
<proteinExistence type="inferred from homology"/>
<dbReference type="AlphaFoldDB" id="A0A8B7YXQ7"/>
<evidence type="ECO:0000313" key="3">
    <source>
        <dbReference type="Proteomes" id="UP000694845"/>
    </source>
</evidence>
<dbReference type="SUPFAM" id="SSF51905">
    <property type="entry name" value="FAD/NAD(P)-binding domain"/>
    <property type="match status" value="1"/>
</dbReference>
<dbReference type="InterPro" id="IPR013977">
    <property type="entry name" value="GcvT_C"/>
</dbReference>
<feature type="domain" description="Rhodanese" evidence="2">
    <location>
        <begin position="50"/>
        <end position="97"/>
    </location>
</feature>
<dbReference type="Proteomes" id="UP000694845">
    <property type="component" value="Unplaced"/>
</dbReference>
<evidence type="ECO:0000313" key="4">
    <source>
        <dbReference type="RefSeq" id="XP_022098124.1"/>
    </source>
</evidence>
<dbReference type="Pfam" id="PF01571">
    <property type="entry name" value="GCV_T"/>
    <property type="match status" value="1"/>
</dbReference>
<dbReference type="Pfam" id="PF16350">
    <property type="entry name" value="FAO_M"/>
    <property type="match status" value="1"/>
</dbReference>
<comment type="similarity">
    <text evidence="1">Belongs to the GcvT family.</text>
</comment>
<dbReference type="RefSeq" id="XP_022098124.1">
    <property type="nucleotide sequence ID" value="XM_022242432.1"/>
</dbReference>
<dbReference type="Gene3D" id="3.30.70.1400">
    <property type="entry name" value="Aminomethyltransferase beta-barrel domains"/>
    <property type="match status" value="1"/>
</dbReference>
<dbReference type="InterPro" id="IPR036188">
    <property type="entry name" value="FAD/NAD-bd_sf"/>
</dbReference>
<dbReference type="GO" id="GO:0005759">
    <property type="term" value="C:mitochondrial matrix"/>
    <property type="evidence" value="ECO:0007669"/>
    <property type="project" value="TreeGrafter"/>
</dbReference>
<dbReference type="Pfam" id="PF01266">
    <property type="entry name" value="DAO"/>
    <property type="match status" value="1"/>
</dbReference>
<gene>
    <name evidence="4" type="primary">LOC110983295</name>
</gene>
<keyword evidence="3" id="KW-1185">Reference proteome</keyword>
<dbReference type="InterPro" id="IPR027266">
    <property type="entry name" value="TrmE/GcvT-like"/>
</dbReference>
<dbReference type="SUPFAM" id="SSF103025">
    <property type="entry name" value="Folate-binding domain"/>
    <property type="match status" value="1"/>
</dbReference>
<evidence type="ECO:0000256" key="1">
    <source>
        <dbReference type="ARBA" id="ARBA00008609"/>
    </source>
</evidence>
<dbReference type="SUPFAM" id="SSF54373">
    <property type="entry name" value="FAD-linked reductases, C-terminal domain"/>
    <property type="match status" value="1"/>
</dbReference>
<sequence length="879" mass="98383">MLRVSAPWACRILKDVVQPGLRHPHPGCCRCAFSQDAESTTPALPQRARVVVCGGGIAGLSVAYHLSKLGWKDIVLLEQGTLASGTTWSATGLLGLLRRSHFTTRLSRMSYDLYSQLEDETGIQTGLRRCGSVYIGQTKDVMVELRKKHANAHAWGIDSELLSIRDISRVLPWIRVDDAEGGLFVKDDARVRSMDVTRALAKAIASRGVTLLENVVVKGIMTDEGSVSSVETDRGTIDCEAFVNCAGLWAYNIGLASSPEVRVPVYPVAQQYLTTKPIKNLSLDAQGPYIRDTESLLYIQEHNGGFLFGGYAPKGKPIFDEVVPLQKDPGNIQLPDDWDHFRHLLEGFLHRVPLAANVQFEKLSNYPEGFTPDGEFIMGEAPEVRNYYILAGFSSLGLAYAGGAGQLLAGLMVDGYTSMHYWPVDVRRFSPYHNSKEFLRARVKEIESVHYRVLYPATSYRTGRKLRCPPLYSRLAQDGAVFGERMGVERPKWFMAPDDTDELALETQRGMFGKPLWFDLVEAEYWACRESVCLMDMSAFTKLELTSTGNEATMLLQRLCPNDLDCPVGSVVHTGMLNERGGYESDCSIARLDTNRYFIICPTVLLVRGHQWIANHLPADGSVTLRDLTNQYAGLNVVGPKAREVLQKLTTTSLSTTDFKPFSCKELNIGYATRVKAMTVTHAGENGMVLYIPNESAVQVYDTLREAGKDFGIRNAGYYALRWLRIEKFYFYWGEDFDSTSTPFEIGREMRVKFDKGVEFIGRSALLKQRQEGVQRRLVGFIMEDHNINTDLWPWGGEPIYRDGQLAGMTTCSSYGPTQRKMTCLGWLTNHDPDTGRLSEVSPEFVHKGRYEIDLAGRRFPLKARLYPLQLGAKQPTHG</sequence>
<reference evidence="4" key="1">
    <citation type="submission" date="2025-08" db="UniProtKB">
        <authorList>
            <consortium name="RefSeq"/>
        </authorList>
    </citation>
    <scope>IDENTIFICATION</scope>
</reference>
<dbReference type="KEGG" id="aplc:110983295"/>
<dbReference type="InterPro" id="IPR032503">
    <property type="entry name" value="FAO_M"/>
</dbReference>
<evidence type="ECO:0000259" key="2">
    <source>
        <dbReference type="PROSITE" id="PS50206"/>
    </source>
</evidence>
<dbReference type="InterPro" id="IPR001763">
    <property type="entry name" value="Rhodanese-like_dom"/>
</dbReference>
<dbReference type="Gene3D" id="2.40.30.110">
    <property type="entry name" value="Aminomethyltransferase beta-barrel domains"/>
    <property type="match status" value="1"/>
</dbReference>
<dbReference type="SUPFAM" id="SSF101790">
    <property type="entry name" value="Aminomethyltransferase beta-barrel domain"/>
    <property type="match status" value="1"/>
</dbReference>
<dbReference type="Gene3D" id="3.30.1360.120">
    <property type="entry name" value="Probable tRNA modification gtpase trme, domain 1"/>
    <property type="match status" value="1"/>
</dbReference>
<accession>A0A8B7YXQ7</accession>
<dbReference type="InterPro" id="IPR029043">
    <property type="entry name" value="GcvT/YgfZ_C"/>
</dbReference>
<dbReference type="PROSITE" id="PS50206">
    <property type="entry name" value="RHODANESE_3"/>
    <property type="match status" value="1"/>
</dbReference>
<dbReference type="Gene3D" id="3.30.9.10">
    <property type="entry name" value="D-Amino Acid Oxidase, subunit A, domain 2"/>
    <property type="match status" value="1"/>
</dbReference>
<dbReference type="OMA" id="YIPSEYT"/>
<dbReference type="OrthoDB" id="498204at2759"/>
<dbReference type="FunFam" id="3.30.70.1400:FF:000003">
    <property type="entry name" value="Pyruvate dehydrogenase phosphatase regulatory subunit"/>
    <property type="match status" value="1"/>
</dbReference>
<dbReference type="Pfam" id="PF08669">
    <property type="entry name" value="GCV_T_C"/>
    <property type="match status" value="1"/>
</dbReference>
<organism evidence="3 4">
    <name type="scientific">Acanthaster planci</name>
    <name type="common">Crown-of-thorns starfish</name>
    <dbReference type="NCBI Taxonomy" id="133434"/>
    <lineage>
        <taxon>Eukaryota</taxon>
        <taxon>Metazoa</taxon>
        <taxon>Echinodermata</taxon>
        <taxon>Eleutherozoa</taxon>
        <taxon>Asterozoa</taxon>
        <taxon>Asteroidea</taxon>
        <taxon>Valvatacea</taxon>
        <taxon>Valvatida</taxon>
        <taxon>Acanthasteridae</taxon>
        <taxon>Acanthaster</taxon>
    </lineage>
</organism>